<accession>A0A160DUT3</accession>
<feature type="region of interest" description="Disordered" evidence="1">
    <location>
        <begin position="22"/>
        <end position="48"/>
    </location>
</feature>
<name>A0A160DUT3_9GAMM</name>
<dbReference type="STRING" id="1300342.I596_2024"/>
<dbReference type="KEGG" id="dko:I596_2024"/>
<proteinExistence type="predicted"/>
<gene>
    <name evidence="2" type="ORF">I596_2024</name>
</gene>
<protein>
    <submittedName>
        <fullName evidence="2">Uncharacterized protein</fullName>
    </submittedName>
</protein>
<sequence>MLRECLRVSPAVVGPAAARRLEAGRPAAPASGRGAVGAVPSPDGVART</sequence>
<dbReference type="Proteomes" id="UP000076830">
    <property type="component" value="Chromosome"/>
</dbReference>
<evidence type="ECO:0000313" key="2">
    <source>
        <dbReference type="EMBL" id="ANB18044.1"/>
    </source>
</evidence>
<organism evidence="2 3">
    <name type="scientific">Dokdonella koreensis DS-123</name>
    <dbReference type="NCBI Taxonomy" id="1300342"/>
    <lineage>
        <taxon>Bacteria</taxon>
        <taxon>Pseudomonadati</taxon>
        <taxon>Pseudomonadota</taxon>
        <taxon>Gammaproteobacteria</taxon>
        <taxon>Lysobacterales</taxon>
        <taxon>Rhodanobacteraceae</taxon>
        <taxon>Dokdonella</taxon>
    </lineage>
</organism>
<reference evidence="2 3" key="1">
    <citation type="submission" date="2016-04" db="EMBL/GenBank/DDBJ databases">
        <title>Complete genome sequence of Dokdonella koreensis DS-123T.</title>
        <authorList>
            <person name="Kim J.F."/>
            <person name="Lee H."/>
            <person name="Kwak M.-J."/>
        </authorList>
    </citation>
    <scope>NUCLEOTIDE SEQUENCE [LARGE SCALE GENOMIC DNA]</scope>
    <source>
        <strain evidence="2 3">DS-123</strain>
    </source>
</reference>
<dbReference type="EMBL" id="CP015249">
    <property type="protein sequence ID" value="ANB18044.1"/>
    <property type="molecule type" value="Genomic_DNA"/>
</dbReference>
<dbReference type="AlphaFoldDB" id="A0A160DUT3"/>
<evidence type="ECO:0000313" key="3">
    <source>
        <dbReference type="Proteomes" id="UP000076830"/>
    </source>
</evidence>
<feature type="compositionally biased region" description="Low complexity" evidence="1">
    <location>
        <begin position="24"/>
        <end position="41"/>
    </location>
</feature>
<evidence type="ECO:0000256" key="1">
    <source>
        <dbReference type="SAM" id="MobiDB-lite"/>
    </source>
</evidence>
<keyword evidence="3" id="KW-1185">Reference proteome</keyword>